<accession>A0ABS7LPL9</accession>
<reference evidence="1 2" key="1">
    <citation type="submission" date="2020-06" db="EMBL/GenBank/DDBJ databases">
        <title>Global-level population genomics: horizontal gene transfer, symbiosis and evolution in Rhizobia.</title>
        <authorList>
            <person name="Gai Y."/>
        </authorList>
    </citation>
    <scope>NUCLEOTIDE SEQUENCE [LARGE SCALE GENOMIC DNA]</scope>
    <source>
        <strain evidence="1 2">PLR6_1b</strain>
    </source>
</reference>
<dbReference type="GeneID" id="66148276"/>
<evidence type="ECO:0000313" key="2">
    <source>
        <dbReference type="Proteomes" id="UP000720124"/>
    </source>
</evidence>
<sequence length="52" mass="5949">MAQIILNFTVPVFIASVFLTMAMPTLAGKDRSLQKVPATIRTRLNQNRDRRF</sequence>
<name>A0ABS7LPL9_9HYPH</name>
<proteinExistence type="predicted"/>
<dbReference type="EMBL" id="JABTXI010000012">
    <property type="protein sequence ID" value="MBY3593422.1"/>
    <property type="molecule type" value="Genomic_DNA"/>
</dbReference>
<dbReference type="RefSeq" id="WP_207601967.1">
    <property type="nucleotide sequence ID" value="NZ_CP071612.1"/>
</dbReference>
<comment type="caution">
    <text evidence="1">The sequence shown here is derived from an EMBL/GenBank/DDBJ whole genome shotgun (WGS) entry which is preliminary data.</text>
</comment>
<keyword evidence="2" id="KW-1185">Reference proteome</keyword>
<gene>
    <name evidence="1" type="ORF">HJA87_26575</name>
</gene>
<protein>
    <submittedName>
        <fullName evidence="1">Uncharacterized protein</fullName>
    </submittedName>
</protein>
<organism evidence="1 2">
    <name type="scientific">Rhizobium bangladeshense</name>
    <dbReference type="NCBI Taxonomy" id="1138189"/>
    <lineage>
        <taxon>Bacteria</taxon>
        <taxon>Pseudomonadati</taxon>
        <taxon>Pseudomonadota</taxon>
        <taxon>Alphaproteobacteria</taxon>
        <taxon>Hyphomicrobiales</taxon>
        <taxon>Rhizobiaceae</taxon>
        <taxon>Rhizobium/Agrobacterium group</taxon>
        <taxon>Rhizobium</taxon>
    </lineage>
</organism>
<evidence type="ECO:0000313" key="1">
    <source>
        <dbReference type="EMBL" id="MBY3593422.1"/>
    </source>
</evidence>
<dbReference type="Proteomes" id="UP000720124">
    <property type="component" value="Unassembled WGS sequence"/>
</dbReference>